<name>A0AAD9TEP4_9ROSI</name>
<sequence>MGRILLGDLKDLPLDRFPSPRLDPNIELQMDGAMAKVDGRVKEAAYHACLGYFNSIREISRDKTMLVELAARFCQSIGLQKPPSLFRKTALKMGLKGIPGIRI</sequence>
<accession>A0AAD9TEP4</accession>
<dbReference type="EMBL" id="JANJYI010000009">
    <property type="protein sequence ID" value="KAK2634356.1"/>
    <property type="molecule type" value="Genomic_DNA"/>
</dbReference>
<gene>
    <name evidence="1" type="ORF">Ddye_029148</name>
</gene>
<reference evidence="1" key="1">
    <citation type="journal article" date="2023" name="Plant J.">
        <title>Genome sequences and population genomics provide insights into the demographic history, inbreeding, and mutation load of two 'living fossil' tree species of Dipteronia.</title>
        <authorList>
            <person name="Feng Y."/>
            <person name="Comes H.P."/>
            <person name="Chen J."/>
            <person name="Zhu S."/>
            <person name="Lu R."/>
            <person name="Zhang X."/>
            <person name="Li P."/>
            <person name="Qiu J."/>
            <person name="Olsen K.M."/>
            <person name="Qiu Y."/>
        </authorList>
    </citation>
    <scope>NUCLEOTIDE SEQUENCE</scope>
    <source>
        <strain evidence="1">KIB01</strain>
    </source>
</reference>
<dbReference type="Proteomes" id="UP001280121">
    <property type="component" value="Unassembled WGS sequence"/>
</dbReference>
<evidence type="ECO:0000313" key="2">
    <source>
        <dbReference type="Proteomes" id="UP001280121"/>
    </source>
</evidence>
<comment type="caution">
    <text evidence="1">The sequence shown here is derived from an EMBL/GenBank/DDBJ whole genome shotgun (WGS) entry which is preliminary data.</text>
</comment>
<protein>
    <submittedName>
        <fullName evidence="1">Uncharacterized protein</fullName>
    </submittedName>
</protein>
<proteinExistence type="predicted"/>
<keyword evidence="2" id="KW-1185">Reference proteome</keyword>
<evidence type="ECO:0000313" key="1">
    <source>
        <dbReference type="EMBL" id="KAK2634356.1"/>
    </source>
</evidence>
<dbReference type="AlphaFoldDB" id="A0AAD9TEP4"/>
<organism evidence="1 2">
    <name type="scientific">Dipteronia dyeriana</name>
    <dbReference type="NCBI Taxonomy" id="168575"/>
    <lineage>
        <taxon>Eukaryota</taxon>
        <taxon>Viridiplantae</taxon>
        <taxon>Streptophyta</taxon>
        <taxon>Embryophyta</taxon>
        <taxon>Tracheophyta</taxon>
        <taxon>Spermatophyta</taxon>
        <taxon>Magnoliopsida</taxon>
        <taxon>eudicotyledons</taxon>
        <taxon>Gunneridae</taxon>
        <taxon>Pentapetalae</taxon>
        <taxon>rosids</taxon>
        <taxon>malvids</taxon>
        <taxon>Sapindales</taxon>
        <taxon>Sapindaceae</taxon>
        <taxon>Hippocastanoideae</taxon>
        <taxon>Acereae</taxon>
        <taxon>Dipteronia</taxon>
    </lineage>
</organism>